<dbReference type="AlphaFoldDB" id="A0AAP9WAR5"/>
<accession>A0AAP9WAR5</accession>
<dbReference type="Proteomes" id="UP000663124">
    <property type="component" value="Chromosome 1"/>
</dbReference>
<organism evidence="1 2">
    <name type="scientific">Leptospira interrogans serovar Canicola</name>
    <dbReference type="NCBI Taxonomy" id="211880"/>
    <lineage>
        <taxon>Bacteria</taxon>
        <taxon>Pseudomonadati</taxon>
        <taxon>Spirochaetota</taxon>
        <taxon>Spirochaetia</taxon>
        <taxon>Leptospirales</taxon>
        <taxon>Leptospiraceae</taxon>
        <taxon>Leptospira</taxon>
    </lineage>
</organism>
<evidence type="ECO:0000313" key="1">
    <source>
        <dbReference type="EMBL" id="QOI41762.1"/>
    </source>
</evidence>
<dbReference type="Gene3D" id="2.30.30.40">
    <property type="entry name" value="SH3 Domains"/>
    <property type="match status" value="1"/>
</dbReference>
<protein>
    <submittedName>
        <fullName evidence="1">SH3 domain-containing protein</fullName>
    </submittedName>
</protein>
<gene>
    <name evidence="1" type="ORF">Lepto782_05435</name>
</gene>
<evidence type="ECO:0000313" key="2">
    <source>
        <dbReference type="Proteomes" id="UP000663124"/>
    </source>
</evidence>
<proteinExistence type="predicted"/>
<reference evidence="1" key="1">
    <citation type="submission" date="2019-09" db="EMBL/GenBank/DDBJ databases">
        <title>Comparative Genomics of Leptospira interrogans Reveals Genome Plasticity - A Common Adaptive Strategy for Survival in Various Hosts.</title>
        <authorList>
            <person name="Ramli S.R."/>
            <person name="Bunk B."/>
            <person name="Goris M."/>
            <person name="Bhuju S."/>
            <person name="Jarek M."/>
            <person name="Sproer C."/>
            <person name="Mustakim S."/>
            <person name="Strommenger B."/>
            <person name="Pessler F."/>
        </authorList>
    </citation>
    <scope>NUCLEOTIDE SEQUENCE</scope>
    <source>
        <strain evidence="1">782</strain>
    </source>
</reference>
<dbReference type="EMBL" id="CP043884">
    <property type="protein sequence ID" value="QOI41762.1"/>
    <property type="molecule type" value="Genomic_DNA"/>
</dbReference>
<sequence length="230" mass="26590">MENNMNQSKLSIFFKTILIIITLESCIDSKSKTYIVLPNEGISLHNNPDAEAEIILNIPQKTYLKLIRKDESEKIYYNNGGKVPSKWIFVDYNNQKGWVYSGYLGEQFDEGKAIPEKIIQGEWVELKAAKFQDQESIKIKAHPFEKGNFKLELNPYSGIDHFVYDKASMVCNALICSVKNDKELLFKFQVLNNYEMKILESLDSAMGGTHSEEMQTYKVLEEGRIYFKEQ</sequence>
<name>A0AAP9WAR5_LEPIR</name>